<protein>
    <submittedName>
        <fullName evidence="3">Putative dihydroflavonol-4-reductase</fullName>
        <ecNumber evidence="3">1.1.1.219</ecNumber>
    </submittedName>
</protein>
<dbReference type="InterPro" id="IPR036291">
    <property type="entry name" value="NAD(P)-bd_dom_sf"/>
</dbReference>
<feature type="domain" description="3-beta hydroxysteroid dehydrogenase/isomerase" evidence="2">
    <location>
        <begin position="19"/>
        <end position="255"/>
    </location>
</feature>
<evidence type="ECO:0000313" key="3">
    <source>
        <dbReference type="EMBL" id="ABZ99244.1"/>
    </source>
</evidence>
<dbReference type="GO" id="GO:0006694">
    <property type="term" value="P:steroid biosynthetic process"/>
    <property type="evidence" value="ECO:0007669"/>
    <property type="project" value="InterPro"/>
</dbReference>
<dbReference type="STRING" id="456481.LEPBI_I3179"/>
<dbReference type="PANTHER" id="PTHR10366">
    <property type="entry name" value="NAD DEPENDENT EPIMERASE/DEHYDRATASE"/>
    <property type="match status" value="1"/>
</dbReference>
<organism evidence="3 4">
    <name type="scientific">Leptospira biflexa serovar Patoc (strain Patoc 1 / ATCC 23582 / Paris)</name>
    <dbReference type="NCBI Taxonomy" id="456481"/>
    <lineage>
        <taxon>Bacteria</taxon>
        <taxon>Pseudomonadati</taxon>
        <taxon>Spirochaetota</taxon>
        <taxon>Spirochaetia</taxon>
        <taxon>Leptospirales</taxon>
        <taxon>Leptospiraceae</taxon>
        <taxon>Leptospira</taxon>
    </lineage>
</organism>
<dbReference type="EC" id="1.1.1.219" evidence="3"/>
<dbReference type="SUPFAM" id="SSF51735">
    <property type="entry name" value="NAD(P)-binding Rossmann-fold domains"/>
    <property type="match status" value="1"/>
</dbReference>
<evidence type="ECO:0000256" key="1">
    <source>
        <dbReference type="ARBA" id="ARBA00023002"/>
    </source>
</evidence>
<keyword evidence="4" id="KW-1185">Reference proteome</keyword>
<sequence length="358" mass="39790">MELSLKLEMKSINKDLPVVVTGGSGYIASWIVKYLLEDGKKVRATVRSLKDTSKIQHLLDLKEKFKDNLTLFEADLMVEGSFDKSVEGAELVIHTASPFFVAGVKDAKKQLIDPALQGTRNVLETCNRISSVKRVVLTSSVAAIHGDNIDSLKVPNQTFTEEHWNTTSSLTHQPYAYSKTLAEKEAWEMQKKQSRWDLVVINPSFVMGPSLSKRLDGTSVEFMKNMLKGIFRTGVPDNKMGFVDVRDVAKAHILAGFTPNAKGRHITSAEVLPMLGIAKIIKEKFGNKYSVPTGVLPKPLVYLVGPFFGLSWGYTKNNIGQPMNLNNEYSKTDLSLTYRPLNETIIDHVNQMEGSGLL</sequence>
<dbReference type="Gene3D" id="3.40.50.720">
    <property type="entry name" value="NAD(P)-binding Rossmann-like Domain"/>
    <property type="match status" value="1"/>
</dbReference>
<dbReference type="AlphaFoldDB" id="B0SQ92"/>
<dbReference type="CDD" id="cd05227">
    <property type="entry name" value="AR_SDR_e"/>
    <property type="match status" value="1"/>
</dbReference>
<dbReference type="PANTHER" id="PTHR10366:SF564">
    <property type="entry name" value="STEROL-4-ALPHA-CARBOXYLATE 3-DEHYDROGENASE, DECARBOXYLATING"/>
    <property type="match status" value="1"/>
</dbReference>
<name>B0SQ92_LEPBP</name>
<reference evidence="3 4" key="1">
    <citation type="journal article" date="2008" name="PLoS ONE">
        <title>Genome sequence of the saprophyte Leptospira biflexa provides insights into the evolution of Leptospira and the pathogenesis of leptospirosis.</title>
        <authorList>
            <person name="Picardeau M."/>
            <person name="Bulach D.M."/>
            <person name="Bouchier C."/>
            <person name="Zuerner R.L."/>
            <person name="Zidane N."/>
            <person name="Wilson P.J."/>
            <person name="Creno S."/>
            <person name="Kuczek E.S."/>
            <person name="Bommezzadri S."/>
            <person name="Davis J.C."/>
            <person name="McGrath A."/>
            <person name="Johnson M.J."/>
            <person name="Boursaux-Eude C."/>
            <person name="Seemann T."/>
            <person name="Rouy Z."/>
            <person name="Coppel R.L."/>
            <person name="Rood J.I."/>
            <person name="Lajus A."/>
            <person name="Davies J.K."/>
            <person name="Medigue C."/>
            <person name="Adler B."/>
        </authorList>
    </citation>
    <scope>NUCLEOTIDE SEQUENCE [LARGE SCALE GENOMIC DNA]</scope>
    <source>
        <strain evidence="4">Patoc 1 / ATCC 23582 / Paris</strain>
    </source>
</reference>
<dbReference type="Pfam" id="PF01073">
    <property type="entry name" value="3Beta_HSD"/>
    <property type="match status" value="1"/>
</dbReference>
<proteinExistence type="predicted"/>
<dbReference type="GO" id="GO:0045552">
    <property type="term" value="F:dihydroflavanol 4-reductase activity"/>
    <property type="evidence" value="ECO:0007669"/>
    <property type="project" value="UniProtKB-EC"/>
</dbReference>
<gene>
    <name evidence="3" type="ordered locus">LEPBI_I3179</name>
</gene>
<dbReference type="InterPro" id="IPR002225">
    <property type="entry name" value="3Beta_OHSteriod_DH/Estase"/>
</dbReference>
<dbReference type="HOGENOM" id="CLU_007383_9_2_12"/>
<evidence type="ECO:0000313" key="4">
    <source>
        <dbReference type="Proteomes" id="UP000001847"/>
    </source>
</evidence>
<dbReference type="Proteomes" id="UP000001847">
    <property type="component" value="Chromosome I"/>
</dbReference>
<dbReference type="FunFam" id="3.40.50.720:FF:000336">
    <property type="entry name" value="Aldehyde reductase"/>
    <property type="match status" value="1"/>
</dbReference>
<keyword evidence="1 3" id="KW-0560">Oxidoreductase</keyword>
<evidence type="ECO:0000259" key="2">
    <source>
        <dbReference type="Pfam" id="PF01073"/>
    </source>
</evidence>
<accession>B0SQ92</accession>
<dbReference type="KEGG" id="lbi:LEPBI_I3179"/>
<dbReference type="InterPro" id="IPR050425">
    <property type="entry name" value="NAD(P)_dehydrat-like"/>
</dbReference>
<dbReference type="EMBL" id="CP000786">
    <property type="protein sequence ID" value="ABZ99244.1"/>
    <property type="molecule type" value="Genomic_DNA"/>
</dbReference>